<reference evidence="4" key="1">
    <citation type="submission" date="2022-11" db="UniProtKB">
        <authorList>
            <consortium name="WormBaseParasite"/>
        </authorList>
    </citation>
    <scope>IDENTIFICATION</scope>
</reference>
<keyword evidence="3" id="KW-1185">Reference proteome</keyword>
<organism evidence="3 4">
    <name type="scientific">Setaria digitata</name>
    <dbReference type="NCBI Taxonomy" id="48799"/>
    <lineage>
        <taxon>Eukaryota</taxon>
        <taxon>Metazoa</taxon>
        <taxon>Ecdysozoa</taxon>
        <taxon>Nematoda</taxon>
        <taxon>Chromadorea</taxon>
        <taxon>Rhabditida</taxon>
        <taxon>Spirurina</taxon>
        <taxon>Spiruromorpha</taxon>
        <taxon>Filarioidea</taxon>
        <taxon>Setariidae</taxon>
        <taxon>Setaria</taxon>
    </lineage>
</organism>
<dbReference type="GO" id="GO:0030686">
    <property type="term" value="C:90S preribosome"/>
    <property type="evidence" value="ECO:0007669"/>
    <property type="project" value="TreeGrafter"/>
</dbReference>
<feature type="compositionally biased region" description="Basic and acidic residues" evidence="2">
    <location>
        <begin position="284"/>
        <end position="301"/>
    </location>
</feature>
<keyword evidence="1" id="KW-0175">Coiled coil</keyword>
<evidence type="ECO:0000313" key="3">
    <source>
        <dbReference type="Proteomes" id="UP000887581"/>
    </source>
</evidence>
<dbReference type="InterPro" id="IPR037393">
    <property type="entry name" value="Bud22/SRFB1"/>
</dbReference>
<dbReference type="AlphaFoldDB" id="A0A915Q5Q8"/>
<proteinExistence type="predicted"/>
<dbReference type="Proteomes" id="UP000887581">
    <property type="component" value="Unplaced"/>
</dbReference>
<dbReference type="GO" id="GO:0030490">
    <property type="term" value="P:maturation of SSU-rRNA"/>
    <property type="evidence" value="ECO:0007669"/>
    <property type="project" value="TreeGrafter"/>
</dbReference>
<dbReference type="PANTHER" id="PTHR23325">
    <property type="entry name" value="SERUM RESPONSE FACTOR-BINDING"/>
    <property type="match status" value="1"/>
</dbReference>
<dbReference type="GO" id="GO:0005634">
    <property type="term" value="C:nucleus"/>
    <property type="evidence" value="ECO:0007669"/>
    <property type="project" value="TreeGrafter"/>
</dbReference>
<evidence type="ECO:0000313" key="4">
    <source>
        <dbReference type="WBParaSite" id="sdigi.contig626.g9276.t1"/>
    </source>
</evidence>
<feature type="coiled-coil region" evidence="1">
    <location>
        <begin position="174"/>
        <end position="201"/>
    </location>
</feature>
<dbReference type="PANTHER" id="PTHR23325:SF1">
    <property type="entry name" value="SERUM RESPONSE FACTOR-BINDING PROTEIN 1"/>
    <property type="match status" value="1"/>
</dbReference>
<sequence length="356" mass="41375">MSSLTPMKLNEQIISMRKAVEKARVRLCRRLIRQRKLIQKSKDEKKTRKMDRIIREIDRCKKMSRDEVSKFALVNLKALTDLLVKRSEISVDERILYKLACQEIVLKNVEEFRAKYPNWQREVPFLLQRLGLQYKSKREAKKIESEQSKTVKAAEMCTRIETENDVKALVTKQIRKTVKKEESLERKKKKLEDKKKSNKSDEICAPVLNLPKLELPKPVIAKGQAVIKLLSLDSSQSEECSSLKVTKENVAFERNTEANVICEEDDPTSTNPPVKANYGQKRKKDFEESKRRNDAKGQLESRTKLSLKDCKVMSSTAKLLENQDLHPSWIAKRREHEALMEMQASCKPKKIVFDDD</sequence>
<evidence type="ECO:0000256" key="1">
    <source>
        <dbReference type="SAM" id="Coils"/>
    </source>
</evidence>
<feature type="region of interest" description="Disordered" evidence="2">
    <location>
        <begin position="263"/>
        <end position="301"/>
    </location>
</feature>
<name>A0A915Q5Q8_9BILA</name>
<accession>A0A915Q5Q8</accession>
<evidence type="ECO:0000256" key="2">
    <source>
        <dbReference type="SAM" id="MobiDB-lite"/>
    </source>
</evidence>
<dbReference type="WBParaSite" id="sdigi.contig626.g9276.t1">
    <property type="protein sequence ID" value="sdigi.contig626.g9276.t1"/>
    <property type="gene ID" value="sdigi.contig626.g9276"/>
</dbReference>
<protein>
    <submittedName>
        <fullName evidence="4">Serum response factor-binding protein 1</fullName>
    </submittedName>
</protein>